<organism evidence="2">
    <name type="scientific">Cacopsylla melanoneura</name>
    <dbReference type="NCBI Taxonomy" id="428564"/>
    <lineage>
        <taxon>Eukaryota</taxon>
        <taxon>Metazoa</taxon>
        <taxon>Ecdysozoa</taxon>
        <taxon>Arthropoda</taxon>
        <taxon>Hexapoda</taxon>
        <taxon>Insecta</taxon>
        <taxon>Pterygota</taxon>
        <taxon>Neoptera</taxon>
        <taxon>Paraneoptera</taxon>
        <taxon>Hemiptera</taxon>
        <taxon>Sternorrhyncha</taxon>
        <taxon>Psylloidea</taxon>
        <taxon>Psyllidae</taxon>
        <taxon>Psyllinae</taxon>
        <taxon>Cacopsylla</taxon>
    </lineage>
</organism>
<dbReference type="EMBL" id="HBUF01401371">
    <property type="protein sequence ID" value="CAG6736965.1"/>
    <property type="molecule type" value="Transcribed_RNA"/>
</dbReference>
<keyword evidence="1" id="KW-0175">Coiled coil</keyword>
<accession>A0A8D9E3A8</accession>
<sequence length="202" mass="23188">MSSNPGKSLVLSKYQFKKELQDTKNSQENVLNSLLLNTENKHVDALTEDQYLETLNDLENNDLESTLQTTLHLLDLEYNKLLKIQETSETDLKKLKDKLSQEIKQQRLNYTQSLLSNGDNHVDNILAEEGILKAEKNLELKVEHAQLSLQVDRLKQSLRPYENIPDSLELAEEKVRELEAELKSLELQISSAYSNTSMNNSM</sequence>
<dbReference type="AlphaFoldDB" id="A0A8D9E3A8"/>
<evidence type="ECO:0000256" key="1">
    <source>
        <dbReference type="SAM" id="Coils"/>
    </source>
</evidence>
<name>A0A8D9E3A8_9HEMI</name>
<proteinExistence type="predicted"/>
<protein>
    <submittedName>
        <fullName evidence="2">Uncharacterized protein</fullName>
    </submittedName>
</protein>
<reference evidence="2" key="1">
    <citation type="submission" date="2021-05" db="EMBL/GenBank/DDBJ databases">
        <authorList>
            <person name="Alioto T."/>
            <person name="Alioto T."/>
            <person name="Gomez Garrido J."/>
        </authorList>
    </citation>
    <scope>NUCLEOTIDE SEQUENCE</scope>
</reference>
<evidence type="ECO:0000313" key="2">
    <source>
        <dbReference type="EMBL" id="CAG6736965.1"/>
    </source>
</evidence>
<feature type="coiled-coil region" evidence="1">
    <location>
        <begin position="137"/>
        <end position="195"/>
    </location>
</feature>